<dbReference type="InterPro" id="IPR004769">
    <property type="entry name" value="Pur_lyase"/>
</dbReference>
<evidence type="ECO:0000256" key="3">
    <source>
        <dbReference type="ARBA" id="ARBA00008273"/>
    </source>
</evidence>
<dbReference type="SMART" id="SM00998">
    <property type="entry name" value="ADSL_C"/>
    <property type="match status" value="1"/>
</dbReference>
<dbReference type="Pfam" id="PF10397">
    <property type="entry name" value="ADSL_C"/>
    <property type="match status" value="1"/>
</dbReference>
<keyword evidence="7 12" id="KW-0456">Lyase</keyword>
<dbReference type="OrthoDB" id="9768878at2"/>
<name>A0A3N1VK75_9BACT</name>
<evidence type="ECO:0000313" key="15">
    <source>
        <dbReference type="Proteomes" id="UP000276223"/>
    </source>
</evidence>
<dbReference type="GO" id="GO:0006189">
    <property type="term" value="P:'de novo' IMP biosynthetic process"/>
    <property type="evidence" value="ECO:0007669"/>
    <property type="project" value="UniProtKB-UniPathway"/>
</dbReference>
<accession>A0A3N1VK75</accession>
<dbReference type="Gene3D" id="1.10.40.30">
    <property type="entry name" value="Fumarase/aspartase (C-terminal domain)"/>
    <property type="match status" value="1"/>
</dbReference>
<dbReference type="GO" id="GO:0070626">
    <property type="term" value="F:(S)-2-(5-amino-1-(5-phospho-D-ribosyl)imidazole-4-carboxamido) succinate lyase (fumarate-forming) activity"/>
    <property type="evidence" value="ECO:0007669"/>
    <property type="project" value="TreeGrafter"/>
</dbReference>
<evidence type="ECO:0000256" key="5">
    <source>
        <dbReference type="ARBA" id="ARBA00017058"/>
    </source>
</evidence>
<organism evidence="14 15">
    <name type="scientific">Desulfosoma caldarium</name>
    <dbReference type="NCBI Taxonomy" id="610254"/>
    <lineage>
        <taxon>Bacteria</taxon>
        <taxon>Pseudomonadati</taxon>
        <taxon>Thermodesulfobacteriota</taxon>
        <taxon>Syntrophobacteria</taxon>
        <taxon>Syntrophobacterales</taxon>
        <taxon>Syntrophobacteraceae</taxon>
        <taxon>Desulfosoma</taxon>
    </lineage>
</organism>
<dbReference type="CDD" id="cd01360">
    <property type="entry name" value="Adenylsuccinate_lyase_1"/>
    <property type="match status" value="1"/>
</dbReference>
<dbReference type="PANTHER" id="PTHR43172:SF1">
    <property type="entry name" value="ADENYLOSUCCINATE LYASE"/>
    <property type="match status" value="1"/>
</dbReference>
<dbReference type="FunFam" id="1.10.275.10:FF:000006">
    <property type="entry name" value="Adenylosuccinate lyase"/>
    <property type="match status" value="1"/>
</dbReference>
<evidence type="ECO:0000256" key="1">
    <source>
        <dbReference type="ARBA" id="ARBA00004706"/>
    </source>
</evidence>
<comment type="catalytic activity">
    <reaction evidence="10">
        <text>N(6)-(1,2-dicarboxyethyl)-AMP = fumarate + AMP</text>
        <dbReference type="Rhea" id="RHEA:16853"/>
        <dbReference type="ChEBI" id="CHEBI:29806"/>
        <dbReference type="ChEBI" id="CHEBI:57567"/>
        <dbReference type="ChEBI" id="CHEBI:456215"/>
        <dbReference type="EC" id="4.3.2.2"/>
    </reaction>
    <physiologicalReaction direction="left-to-right" evidence="10">
        <dbReference type="Rhea" id="RHEA:16854"/>
    </physiologicalReaction>
</comment>
<evidence type="ECO:0000256" key="10">
    <source>
        <dbReference type="ARBA" id="ARBA00049115"/>
    </source>
</evidence>
<dbReference type="RefSeq" id="WP_123289005.1">
    <property type="nucleotide sequence ID" value="NZ_RJVA01000009.1"/>
</dbReference>
<dbReference type="InterPro" id="IPR022761">
    <property type="entry name" value="Fumarate_lyase_N"/>
</dbReference>
<dbReference type="EMBL" id="RJVA01000009">
    <property type="protein sequence ID" value="ROR03214.1"/>
    <property type="molecule type" value="Genomic_DNA"/>
</dbReference>
<dbReference type="AlphaFoldDB" id="A0A3N1VK75"/>
<proteinExistence type="inferred from homology"/>
<reference evidence="14 15" key="1">
    <citation type="submission" date="2018-11" db="EMBL/GenBank/DDBJ databases">
        <title>Genomic Encyclopedia of Type Strains, Phase IV (KMG-IV): sequencing the most valuable type-strain genomes for metagenomic binning, comparative biology and taxonomic classification.</title>
        <authorList>
            <person name="Goeker M."/>
        </authorList>
    </citation>
    <scope>NUCLEOTIDE SEQUENCE [LARGE SCALE GENOMIC DNA]</scope>
    <source>
        <strain evidence="14 15">DSM 22027</strain>
    </source>
</reference>
<evidence type="ECO:0000313" key="14">
    <source>
        <dbReference type="EMBL" id="ROR03214.1"/>
    </source>
</evidence>
<comment type="similarity">
    <text evidence="3 12">Belongs to the lyase 1 family. Adenylosuccinate lyase subfamily.</text>
</comment>
<evidence type="ECO:0000256" key="8">
    <source>
        <dbReference type="ARBA" id="ARBA00024477"/>
    </source>
</evidence>
<evidence type="ECO:0000256" key="12">
    <source>
        <dbReference type="RuleBase" id="RU361172"/>
    </source>
</evidence>
<dbReference type="InterPro" id="IPR000362">
    <property type="entry name" value="Fumarate_lyase_fam"/>
</dbReference>
<dbReference type="Gene3D" id="1.10.275.10">
    <property type="entry name" value="Fumarase/aspartase (N-terminal domain)"/>
    <property type="match status" value="1"/>
</dbReference>
<dbReference type="InterPro" id="IPR019468">
    <property type="entry name" value="AdenyloSucc_lyase_C"/>
</dbReference>
<dbReference type="EC" id="4.3.2.2" evidence="4 11"/>
<comment type="pathway">
    <text evidence="1 12">Purine metabolism; IMP biosynthesis via de novo pathway; 5-amino-1-(5-phospho-D-ribosyl)imidazole-4-carboxamide from 5-amino-1-(5-phospho-D-ribosyl)imidazole-4-carboxylate: step 2/2.</text>
</comment>
<evidence type="ECO:0000256" key="7">
    <source>
        <dbReference type="ARBA" id="ARBA00023239"/>
    </source>
</evidence>
<evidence type="ECO:0000256" key="2">
    <source>
        <dbReference type="ARBA" id="ARBA00004734"/>
    </source>
</evidence>
<dbReference type="SUPFAM" id="SSF48557">
    <property type="entry name" value="L-aspartase-like"/>
    <property type="match status" value="1"/>
</dbReference>
<evidence type="ECO:0000256" key="4">
    <source>
        <dbReference type="ARBA" id="ARBA00012339"/>
    </source>
</evidence>
<protein>
    <recommendedName>
        <fullName evidence="5 11">Adenylosuccinate lyase</fullName>
        <shortName evidence="12">ASL</shortName>
        <ecNumber evidence="4 11">4.3.2.2</ecNumber>
    </recommendedName>
    <alternativeName>
        <fullName evidence="9 12">Adenylosuccinase</fullName>
    </alternativeName>
</protein>
<dbReference type="NCBIfam" id="TIGR00928">
    <property type="entry name" value="purB"/>
    <property type="match status" value="1"/>
</dbReference>
<evidence type="ECO:0000256" key="9">
    <source>
        <dbReference type="ARBA" id="ARBA00030717"/>
    </source>
</evidence>
<dbReference type="PRINTS" id="PR00145">
    <property type="entry name" value="ARGSUCLYASE"/>
</dbReference>
<dbReference type="InterPro" id="IPR024083">
    <property type="entry name" value="Fumarase/histidase_N"/>
</dbReference>
<evidence type="ECO:0000256" key="6">
    <source>
        <dbReference type="ARBA" id="ARBA00022755"/>
    </source>
</evidence>
<keyword evidence="15" id="KW-1185">Reference proteome</keyword>
<comment type="pathway">
    <text evidence="2 12">Purine metabolism; AMP biosynthesis via de novo pathway; AMP from IMP: step 2/2.</text>
</comment>
<dbReference type="PRINTS" id="PR00149">
    <property type="entry name" value="FUMRATELYASE"/>
</dbReference>
<dbReference type="UniPathway" id="UPA00074">
    <property type="reaction ID" value="UER00132"/>
</dbReference>
<dbReference type="PANTHER" id="PTHR43172">
    <property type="entry name" value="ADENYLOSUCCINATE LYASE"/>
    <property type="match status" value="1"/>
</dbReference>
<dbReference type="FunFam" id="1.10.40.30:FF:000007">
    <property type="entry name" value="Adenylosuccinate lyase"/>
    <property type="match status" value="1"/>
</dbReference>
<evidence type="ECO:0000256" key="11">
    <source>
        <dbReference type="NCBIfam" id="TIGR00928"/>
    </source>
</evidence>
<dbReference type="Gene3D" id="1.20.200.10">
    <property type="entry name" value="Fumarase/aspartase (Central domain)"/>
    <property type="match status" value="1"/>
</dbReference>
<sequence length="432" mass="49367">MIERYTRPEMGRIWTLENKYRKWLDVELAVCEVRAERGEIPSWAMEQIRQKAAFRVERIHEIEKETQHDVIAFLTCVAEHVGPASRFIHEGLTSSDVLDTANALLFLEASDLLLDDMDRLLAVLKRRAFEFKNTVMMGRSHGIHAEPITFGLKWALWYAEMKRNRQRLARAREAMRVGKISGAVGTYANIDPDIEVRVCQKLGLEPAPISTQVIQRDRYAEYFTTLAIIGCTVEKIAVEIRHLQRTEVREAEEYFAPGQKGSSAMPHKRNPIASENLSGLARVLRGNALAAMENVALWHERDISHSSVERIIGPDSTILLDYMLHRLTRVLDKLVAYPENMRRNMDITGGLLFSQRVLLALVAKGLTREEAYAMVQRNAMKVWQEGGQLKNRLQSDPDVTAHLSHDELEGLFDLQYHVKHVDAIFQRVFGTS</sequence>
<comment type="caution">
    <text evidence="14">The sequence shown here is derived from an EMBL/GenBank/DDBJ whole genome shotgun (WGS) entry which is preliminary data.</text>
</comment>
<comment type="catalytic activity">
    <reaction evidence="8">
        <text>(2S)-2-[5-amino-1-(5-phospho-beta-D-ribosyl)imidazole-4-carboxamido]succinate = 5-amino-1-(5-phospho-beta-D-ribosyl)imidazole-4-carboxamide + fumarate</text>
        <dbReference type="Rhea" id="RHEA:23920"/>
        <dbReference type="ChEBI" id="CHEBI:29806"/>
        <dbReference type="ChEBI" id="CHEBI:58443"/>
        <dbReference type="ChEBI" id="CHEBI:58475"/>
        <dbReference type="EC" id="4.3.2.2"/>
    </reaction>
    <physiologicalReaction direction="left-to-right" evidence="8">
        <dbReference type="Rhea" id="RHEA:23921"/>
    </physiologicalReaction>
</comment>
<dbReference type="InterPro" id="IPR020557">
    <property type="entry name" value="Fumarate_lyase_CS"/>
</dbReference>
<feature type="domain" description="Adenylosuccinate lyase C-terminal" evidence="13">
    <location>
        <begin position="349"/>
        <end position="429"/>
    </location>
</feature>
<dbReference type="Proteomes" id="UP000276223">
    <property type="component" value="Unassembled WGS sequence"/>
</dbReference>
<keyword evidence="6 12" id="KW-0658">Purine biosynthesis</keyword>
<dbReference type="GO" id="GO:0044208">
    <property type="term" value="P:'de novo' AMP biosynthetic process"/>
    <property type="evidence" value="ECO:0007669"/>
    <property type="project" value="UniProtKB-UniPathway"/>
</dbReference>
<dbReference type="PROSITE" id="PS00163">
    <property type="entry name" value="FUMARATE_LYASES"/>
    <property type="match status" value="1"/>
</dbReference>
<dbReference type="UniPathway" id="UPA00075">
    <property type="reaction ID" value="UER00336"/>
</dbReference>
<dbReference type="GO" id="GO:0004018">
    <property type="term" value="F:N6-(1,2-dicarboxyethyl)AMP AMP-lyase (fumarate-forming) activity"/>
    <property type="evidence" value="ECO:0007669"/>
    <property type="project" value="UniProtKB-UniRule"/>
</dbReference>
<gene>
    <name evidence="14" type="ORF">EDC27_0476</name>
</gene>
<dbReference type="Pfam" id="PF00206">
    <property type="entry name" value="Lyase_1"/>
    <property type="match status" value="1"/>
</dbReference>
<evidence type="ECO:0000259" key="13">
    <source>
        <dbReference type="SMART" id="SM00998"/>
    </source>
</evidence>
<dbReference type="InterPro" id="IPR008948">
    <property type="entry name" value="L-Aspartase-like"/>
</dbReference>
<dbReference type="FunFam" id="1.20.200.10:FF:000008">
    <property type="entry name" value="Adenylosuccinate lyase"/>
    <property type="match status" value="1"/>
</dbReference>
<dbReference type="GO" id="GO:0005829">
    <property type="term" value="C:cytosol"/>
    <property type="evidence" value="ECO:0007669"/>
    <property type="project" value="TreeGrafter"/>
</dbReference>